<feature type="transmembrane region" description="Helical" evidence="7">
    <location>
        <begin position="229"/>
        <end position="246"/>
    </location>
</feature>
<evidence type="ECO:0000256" key="1">
    <source>
        <dbReference type="ARBA" id="ARBA00007150"/>
    </source>
</evidence>
<evidence type="ECO:0000256" key="4">
    <source>
        <dbReference type="ARBA" id="ARBA00022692"/>
    </source>
</evidence>
<keyword evidence="10" id="KW-1185">Reference proteome</keyword>
<evidence type="ECO:0000256" key="7">
    <source>
        <dbReference type="HAMAP-Rule" id="MF_01147"/>
    </source>
</evidence>
<dbReference type="PROSITE" id="PS01311">
    <property type="entry name" value="LGT"/>
    <property type="match status" value="1"/>
</dbReference>
<evidence type="ECO:0000313" key="9">
    <source>
        <dbReference type="EMBL" id="MBC5716768.1"/>
    </source>
</evidence>
<dbReference type="InterPro" id="IPR001640">
    <property type="entry name" value="Lgt"/>
</dbReference>
<evidence type="ECO:0000256" key="6">
    <source>
        <dbReference type="ARBA" id="ARBA00023136"/>
    </source>
</evidence>
<feature type="region of interest" description="Disordered" evidence="8">
    <location>
        <begin position="306"/>
        <end position="341"/>
    </location>
</feature>
<comment type="catalytic activity">
    <reaction evidence="7">
        <text>L-cysteinyl-[prolipoprotein] + a 1,2-diacyl-sn-glycero-3-phospho-(1'-sn-glycerol) = an S-1,2-diacyl-sn-glyceryl-L-cysteinyl-[prolipoprotein] + sn-glycerol 1-phosphate + H(+)</text>
        <dbReference type="Rhea" id="RHEA:56712"/>
        <dbReference type="Rhea" id="RHEA-COMP:14679"/>
        <dbReference type="Rhea" id="RHEA-COMP:14680"/>
        <dbReference type="ChEBI" id="CHEBI:15378"/>
        <dbReference type="ChEBI" id="CHEBI:29950"/>
        <dbReference type="ChEBI" id="CHEBI:57685"/>
        <dbReference type="ChEBI" id="CHEBI:64716"/>
        <dbReference type="ChEBI" id="CHEBI:140658"/>
        <dbReference type="EC" id="2.5.1.145"/>
    </reaction>
</comment>
<proteinExistence type="inferred from homology"/>
<dbReference type="RefSeq" id="WP_186878121.1">
    <property type="nucleotide sequence ID" value="NZ_JACOPN010000003.1"/>
</dbReference>
<reference evidence="9" key="1">
    <citation type="submission" date="2020-08" db="EMBL/GenBank/DDBJ databases">
        <title>Genome public.</title>
        <authorList>
            <person name="Liu C."/>
            <person name="Sun Q."/>
        </authorList>
    </citation>
    <scope>NUCLEOTIDE SEQUENCE</scope>
    <source>
        <strain evidence="9">BX5</strain>
    </source>
</reference>
<accession>A0A8J6IYW0</accession>
<keyword evidence="4 7" id="KW-0812">Transmembrane</keyword>
<dbReference type="EMBL" id="JACOPN010000003">
    <property type="protein sequence ID" value="MBC5716768.1"/>
    <property type="molecule type" value="Genomic_DNA"/>
</dbReference>
<evidence type="ECO:0000256" key="2">
    <source>
        <dbReference type="ARBA" id="ARBA00022475"/>
    </source>
</evidence>
<dbReference type="GO" id="GO:0005886">
    <property type="term" value="C:plasma membrane"/>
    <property type="evidence" value="ECO:0007669"/>
    <property type="project" value="UniProtKB-SubCell"/>
</dbReference>
<dbReference type="AlphaFoldDB" id="A0A8J6IYW0"/>
<dbReference type="UniPathway" id="UPA00664"/>
<dbReference type="EC" id="2.5.1.145" evidence="7"/>
<feature type="transmembrane region" description="Helical" evidence="7">
    <location>
        <begin position="204"/>
        <end position="222"/>
    </location>
</feature>
<feature type="transmembrane region" description="Helical" evidence="7">
    <location>
        <begin position="266"/>
        <end position="284"/>
    </location>
</feature>
<feature type="transmembrane region" description="Helical" evidence="7">
    <location>
        <begin position="28"/>
        <end position="46"/>
    </location>
</feature>
<keyword evidence="3 7" id="KW-0808">Transferase</keyword>
<comment type="caution">
    <text evidence="9">The sequence shown here is derived from an EMBL/GenBank/DDBJ whole genome shotgun (WGS) entry which is preliminary data.</text>
</comment>
<name>A0A8J6IYW0_9FIRM</name>
<feature type="transmembrane region" description="Helical" evidence="7">
    <location>
        <begin position="131"/>
        <end position="149"/>
    </location>
</feature>
<comment type="similarity">
    <text evidence="1 7">Belongs to the Lgt family.</text>
</comment>
<evidence type="ECO:0000313" key="10">
    <source>
        <dbReference type="Proteomes" id="UP000602260"/>
    </source>
</evidence>
<dbReference type="GO" id="GO:0008961">
    <property type="term" value="F:phosphatidylglycerol-prolipoprotein diacylglyceryl transferase activity"/>
    <property type="evidence" value="ECO:0007669"/>
    <property type="project" value="UniProtKB-UniRule"/>
</dbReference>
<protein>
    <recommendedName>
        <fullName evidence="7">Phosphatidylglycerol--prolipoprotein diacylglyceryl transferase</fullName>
        <ecNumber evidence="7">2.5.1.145</ecNumber>
    </recommendedName>
</protein>
<dbReference type="Proteomes" id="UP000602260">
    <property type="component" value="Unassembled WGS sequence"/>
</dbReference>
<feature type="transmembrane region" description="Helical" evidence="7">
    <location>
        <begin position="107"/>
        <end position="124"/>
    </location>
</feature>
<dbReference type="PANTHER" id="PTHR30589:SF0">
    <property type="entry name" value="PHOSPHATIDYLGLYCEROL--PROLIPOPROTEIN DIACYLGLYCERYL TRANSFERASE"/>
    <property type="match status" value="1"/>
</dbReference>
<sequence>MIHTISFPGLGLTFTLNRVAFTLLGRPVYWYGIIIASGLLLAVFLCGKWGKRFGITEDQITDMMICAVPVALVAIRAYYVIFNLGLYRRADGSLDWGAILRYSDGGLAIYGAILSSLVVLLLFCHVKKISFLAFADLGVHGLFIGQLIGRWGNFMNVEAYGGPTTLPWRMCGESIARNMLDQGYVDQAGYQAILSGNLGVHPTFLYESLWNLAGLFLVYHLGKKRRFDGQCFLFYVFWYGLGRAWIEGLRTDSLYLYEGSTIRVSQLLAALSAVIALAATVCLLRRSKRHPAPLYVDRLARQAAQADAEAVKSDNTPGQSQDVQPTQGQMPDPPEVPEKKE</sequence>
<dbReference type="Pfam" id="PF01790">
    <property type="entry name" value="LGT"/>
    <property type="match status" value="1"/>
</dbReference>
<dbReference type="GO" id="GO:0042158">
    <property type="term" value="P:lipoprotein biosynthetic process"/>
    <property type="evidence" value="ECO:0007669"/>
    <property type="project" value="UniProtKB-UniRule"/>
</dbReference>
<keyword evidence="5 7" id="KW-1133">Transmembrane helix</keyword>
<comment type="pathway">
    <text evidence="7">Protein modification; lipoprotein biosynthesis (diacylglyceryl transfer).</text>
</comment>
<keyword evidence="6 7" id="KW-0472">Membrane</keyword>
<feature type="binding site" evidence="7">
    <location>
        <position position="150"/>
    </location>
    <ligand>
        <name>a 1,2-diacyl-sn-glycero-3-phospho-(1'-sn-glycerol)</name>
        <dbReference type="ChEBI" id="CHEBI:64716"/>
    </ligand>
</feature>
<dbReference type="HAMAP" id="MF_01147">
    <property type="entry name" value="Lgt"/>
    <property type="match status" value="1"/>
</dbReference>
<dbReference type="PANTHER" id="PTHR30589">
    <property type="entry name" value="PROLIPOPROTEIN DIACYLGLYCERYL TRANSFERASE"/>
    <property type="match status" value="1"/>
</dbReference>
<gene>
    <name evidence="7 9" type="primary">lgt</name>
    <name evidence="9" type="ORF">H8S55_05445</name>
</gene>
<comment type="function">
    <text evidence="7">Catalyzes the transfer of the diacylglyceryl group from phosphatidylglycerol to the sulfhydryl group of the N-terminal cysteine of a prolipoprotein, the first step in the formation of mature lipoproteins.</text>
</comment>
<comment type="subcellular location">
    <subcellularLocation>
        <location evidence="7">Cell membrane</location>
        <topology evidence="7">Multi-pass membrane protein</topology>
    </subcellularLocation>
</comment>
<dbReference type="NCBIfam" id="TIGR00544">
    <property type="entry name" value="lgt"/>
    <property type="match status" value="1"/>
</dbReference>
<feature type="compositionally biased region" description="Polar residues" evidence="8">
    <location>
        <begin position="313"/>
        <end position="329"/>
    </location>
</feature>
<feature type="transmembrane region" description="Helical" evidence="7">
    <location>
        <begin position="66"/>
        <end position="87"/>
    </location>
</feature>
<organism evidence="9 10">
    <name type="scientific">Flintibacter faecis</name>
    <dbReference type="NCBI Taxonomy" id="2763047"/>
    <lineage>
        <taxon>Bacteria</taxon>
        <taxon>Bacillati</taxon>
        <taxon>Bacillota</taxon>
        <taxon>Clostridia</taxon>
        <taxon>Eubacteriales</taxon>
        <taxon>Flintibacter</taxon>
    </lineage>
</organism>
<evidence type="ECO:0000256" key="8">
    <source>
        <dbReference type="SAM" id="MobiDB-lite"/>
    </source>
</evidence>
<keyword evidence="2 7" id="KW-1003">Cell membrane</keyword>
<evidence type="ECO:0000256" key="3">
    <source>
        <dbReference type="ARBA" id="ARBA00022679"/>
    </source>
</evidence>
<evidence type="ECO:0000256" key="5">
    <source>
        <dbReference type="ARBA" id="ARBA00022989"/>
    </source>
</evidence>